<evidence type="ECO:0000313" key="3">
    <source>
        <dbReference type="Proteomes" id="UP000230790"/>
    </source>
</evidence>
<feature type="transmembrane region" description="Helical" evidence="1">
    <location>
        <begin position="6"/>
        <end position="26"/>
    </location>
</feature>
<accession>A0A2M8Q9L8</accession>
<protein>
    <submittedName>
        <fullName evidence="2">Large conductance mechanosensitive channel protein MscL</fullName>
    </submittedName>
</protein>
<sequence length="66" mass="7369">ARIQYGNFIQAIVNFLIIAAALFFVVKSANAMMRQKQETPAPPPAPSPEVQLLSEIRDLLKEQSTR</sequence>
<gene>
    <name evidence="2" type="ORF">CUN48_13490</name>
</gene>
<dbReference type="SUPFAM" id="SSF81330">
    <property type="entry name" value="Gated mechanosensitive channel"/>
    <property type="match status" value="1"/>
</dbReference>
<dbReference type="EMBL" id="PGTN01000172">
    <property type="protein sequence ID" value="PJF46498.1"/>
    <property type="molecule type" value="Genomic_DNA"/>
</dbReference>
<dbReference type="Proteomes" id="UP000230790">
    <property type="component" value="Unassembled WGS sequence"/>
</dbReference>
<reference evidence="2 3" key="1">
    <citation type="submission" date="2017-11" db="EMBL/GenBank/DDBJ databases">
        <title>Evolution of Phototrophy in the Chloroflexi Phylum Driven by Horizontal Gene Transfer.</title>
        <authorList>
            <person name="Ward L.M."/>
            <person name="Hemp J."/>
            <person name="Shih P.M."/>
            <person name="Mcglynn S.E."/>
            <person name="Fischer W."/>
        </authorList>
    </citation>
    <scope>NUCLEOTIDE SEQUENCE [LARGE SCALE GENOMIC DNA]</scope>
    <source>
        <strain evidence="2">JP3_7</strain>
    </source>
</reference>
<dbReference type="Gene3D" id="1.10.1200.120">
    <property type="entry name" value="Large-conductance mechanosensitive channel, MscL, domain 1"/>
    <property type="match status" value="1"/>
</dbReference>
<dbReference type="InterPro" id="IPR036019">
    <property type="entry name" value="MscL_channel"/>
</dbReference>
<dbReference type="Pfam" id="PF01741">
    <property type="entry name" value="MscL"/>
    <property type="match status" value="1"/>
</dbReference>
<keyword evidence="1" id="KW-0472">Membrane</keyword>
<name>A0A2M8Q9L8_9CHLR</name>
<dbReference type="AlphaFoldDB" id="A0A2M8Q9L8"/>
<evidence type="ECO:0000313" key="2">
    <source>
        <dbReference type="EMBL" id="PJF46498.1"/>
    </source>
</evidence>
<keyword evidence="1" id="KW-0812">Transmembrane</keyword>
<comment type="caution">
    <text evidence="2">The sequence shown here is derived from an EMBL/GenBank/DDBJ whole genome shotgun (WGS) entry which is preliminary data.</text>
</comment>
<dbReference type="InterPro" id="IPR037673">
    <property type="entry name" value="MSC/AndL"/>
</dbReference>
<organism evidence="2 3">
    <name type="scientific">Candidatus Thermofonsia Clade 3 bacterium</name>
    <dbReference type="NCBI Taxonomy" id="2364212"/>
    <lineage>
        <taxon>Bacteria</taxon>
        <taxon>Bacillati</taxon>
        <taxon>Chloroflexota</taxon>
        <taxon>Candidatus Thermofontia</taxon>
        <taxon>Candidatus Thermofonsia Clade 3</taxon>
    </lineage>
</organism>
<feature type="non-terminal residue" evidence="2">
    <location>
        <position position="1"/>
    </location>
</feature>
<proteinExistence type="predicted"/>
<keyword evidence="1" id="KW-1133">Transmembrane helix</keyword>
<evidence type="ECO:0000256" key="1">
    <source>
        <dbReference type="SAM" id="Phobius"/>
    </source>
</evidence>